<reference evidence="1" key="1">
    <citation type="submission" date="2021-01" db="EMBL/GenBank/DDBJ databases">
        <title>Adiantum capillus-veneris genome.</title>
        <authorList>
            <person name="Fang Y."/>
            <person name="Liao Q."/>
        </authorList>
    </citation>
    <scope>NUCLEOTIDE SEQUENCE</scope>
    <source>
        <strain evidence="1">H3</strain>
        <tissue evidence="1">Leaf</tissue>
    </source>
</reference>
<evidence type="ECO:0000313" key="1">
    <source>
        <dbReference type="EMBL" id="KAI5070993.1"/>
    </source>
</evidence>
<evidence type="ECO:0000313" key="2">
    <source>
        <dbReference type="Proteomes" id="UP000886520"/>
    </source>
</evidence>
<organism evidence="1 2">
    <name type="scientific">Adiantum capillus-veneris</name>
    <name type="common">Maidenhair fern</name>
    <dbReference type="NCBI Taxonomy" id="13818"/>
    <lineage>
        <taxon>Eukaryota</taxon>
        <taxon>Viridiplantae</taxon>
        <taxon>Streptophyta</taxon>
        <taxon>Embryophyta</taxon>
        <taxon>Tracheophyta</taxon>
        <taxon>Polypodiopsida</taxon>
        <taxon>Polypodiidae</taxon>
        <taxon>Polypodiales</taxon>
        <taxon>Pteridineae</taxon>
        <taxon>Pteridaceae</taxon>
        <taxon>Vittarioideae</taxon>
        <taxon>Adiantum</taxon>
    </lineage>
</organism>
<dbReference type="EMBL" id="JABFUD020000013">
    <property type="protein sequence ID" value="KAI5070993.1"/>
    <property type="molecule type" value="Genomic_DNA"/>
</dbReference>
<name>A0A9D4UN49_ADICA</name>
<accession>A0A9D4UN49</accession>
<comment type="caution">
    <text evidence="1">The sequence shown here is derived from an EMBL/GenBank/DDBJ whole genome shotgun (WGS) entry which is preliminary data.</text>
</comment>
<proteinExistence type="predicted"/>
<keyword evidence="2" id="KW-1185">Reference proteome</keyword>
<dbReference type="Proteomes" id="UP000886520">
    <property type="component" value="Chromosome 13"/>
</dbReference>
<sequence length="77" mass="8683">MSFVNSRKDDCQQLLQEMVVDGRVMCVARNIGAFLGKPNTLSILDVTILVPVRSVRLREDLAAVFQTQTKNLGYNRE</sequence>
<feature type="non-terminal residue" evidence="1">
    <location>
        <position position="77"/>
    </location>
</feature>
<dbReference type="AlphaFoldDB" id="A0A9D4UN49"/>
<gene>
    <name evidence="1" type="ORF">GOP47_0013244</name>
</gene>
<protein>
    <submittedName>
        <fullName evidence="1">Uncharacterized protein</fullName>
    </submittedName>
</protein>